<dbReference type="GO" id="GO:0006508">
    <property type="term" value="P:proteolysis"/>
    <property type="evidence" value="ECO:0007669"/>
    <property type="project" value="UniProtKB-KW"/>
</dbReference>
<keyword evidence="8" id="KW-1185">Reference proteome</keyword>
<reference evidence="7 8" key="1">
    <citation type="submission" date="2020-05" db="EMBL/GenBank/DDBJ databases">
        <authorList>
            <person name="Mo P."/>
        </authorList>
    </citation>
    <scope>NUCLEOTIDE SEQUENCE [LARGE SCALE GENOMIC DNA]</scope>
    <source>
        <strain evidence="7 8">Gen01</strain>
    </source>
</reference>
<evidence type="ECO:0000256" key="4">
    <source>
        <dbReference type="ARBA" id="ARBA00022825"/>
    </source>
</evidence>
<keyword evidence="4" id="KW-0720">Serine protease</keyword>
<proteinExistence type="inferred from homology"/>
<dbReference type="GO" id="GO:0004252">
    <property type="term" value="F:serine-type endopeptidase activity"/>
    <property type="evidence" value="ECO:0007669"/>
    <property type="project" value="InterPro"/>
</dbReference>
<dbReference type="EMBL" id="CP053564">
    <property type="protein sequence ID" value="QJY50225.1"/>
    <property type="molecule type" value="Genomic_DNA"/>
</dbReference>
<dbReference type="InterPro" id="IPR050131">
    <property type="entry name" value="Peptidase_S8_subtilisin-like"/>
</dbReference>
<gene>
    <name evidence="7" type="ORF">HOP40_34440</name>
</gene>
<feature type="domain" description="Peptidase S8/S53" evidence="6">
    <location>
        <begin position="222"/>
        <end position="445"/>
    </location>
</feature>
<dbReference type="Pfam" id="PF00082">
    <property type="entry name" value="Peptidase_S8"/>
    <property type="match status" value="1"/>
</dbReference>
<dbReference type="PANTHER" id="PTHR43806">
    <property type="entry name" value="PEPTIDASE S8"/>
    <property type="match status" value="1"/>
</dbReference>
<dbReference type="InterPro" id="IPR000209">
    <property type="entry name" value="Peptidase_S8/S53_dom"/>
</dbReference>
<evidence type="ECO:0000313" key="7">
    <source>
        <dbReference type="EMBL" id="QJY50225.1"/>
    </source>
</evidence>
<dbReference type="AlphaFoldDB" id="A0A6M6JS90"/>
<organism evidence="7 8">
    <name type="scientific">Pseudonocardia broussonetiae</name>
    <dbReference type="NCBI Taxonomy" id="2736640"/>
    <lineage>
        <taxon>Bacteria</taxon>
        <taxon>Bacillati</taxon>
        <taxon>Actinomycetota</taxon>
        <taxon>Actinomycetes</taxon>
        <taxon>Pseudonocardiales</taxon>
        <taxon>Pseudonocardiaceae</taxon>
        <taxon>Pseudonocardia</taxon>
    </lineage>
</organism>
<dbReference type="PRINTS" id="PR00723">
    <property type="entry name" value="SUBTILISIN"/>
</dbReference>
<comment type="caution">
    <text evidence="5">Lacks conserved residue(s) required for the propagation of feature annotation.</text>
</comment>
<keyword evidence="3" id="KW-0378">Hydrolase</keyword>
<dbReference type="InterPro" id="IPR015500">
    <property type="entry name" value="Peptidase_S8_subtilisin-rel"/>
</dbReference>
<sequence>MDAEPPLEPDAVPERRPLPERRYTGRVVVVLADRVPLDDTGDLVEHGERNGDLLGPLVGYLRANGVRTHRLVTGVALADLLRAEEEARDSPFPPLQSLARYWVVEAEGSGKGPQEVARELQGLEEGREPASRGVAQAYAETVVGDPRTAAVAPLTASTGQGWLAPRPRGVDAFHAWEQPGGRGEGVRVVDVEQGWELAHPDIDGMVGPPLVGVNRFTLDPAEGSHGTSVLGLVAGRVNGRGGSGLAGALAEVAVCSHFDGQTDGDVVNAVLVAREHLSPGDVLLLEVDRPGDGYLCVETDDAVYAAVRLASAKGIVVVEAAGNGAEDLSAWTGPTGRRLSRDDRDLDSGAILVGAAHGEVVTDPAGPVEGHRWNAGALSNYGVRVDCYCWGGSVVAPLAVGYGAFGGTSAAAAIVAGVAAVVQGMQRAAGGPPLGPLDVRALLAHPGGTPQVPVASSFRIGRMPDLALIAGMLPVLSS</sequence>
<dbReference type="SUPFAM" id="SSF52743">
    <property type="entry name" value="Subtilisin-like"/>
    <property type="match status" value="1"/>
</dbReference>
<dbReference type="PANTHER" id="PTHR43806:SF11">
    <property type="entry name" value="CEREVISIN-RELATED"/>
    <property type="match status" value="1"/>
</dbReference>
<dbReference type="PROSITE" id="PS51892">
    <property type="entry name" value="SUBTILASE"/>
    <property type="match status" value="1"/>
</dbReference>
<evidence type="ECO:0000256" key="5">
    <source>
        <dbReference type="PROSITE-ProRule" id="PRU01240"/>
    </source>
</evidence>
<evidence type="ECO:0000259" key="6">
    <source>
        <dbReference type="Pfam" id="PF00082"/>
    </source>
</evidence>
<dbReference type="InterPro" id="IPR036852">
    <property type="entry name" value="Peptidase_S8/S53_dom_sf"/>
</dbReference>
<evidence type="ECO:0000313" key="8">
    <source>
        <dbReference type="Proteomes" id="UP000505377"/>
    </source>
</evidence>
<comment type="similarity">
    <text evidence="1 5">Belongs to the peptidase S8 family.</text>
</comment>
<dbReference type="RefSeq" id="WP_172167478.1">
    <property type="nucleotide sequence ID" value="NZ_CP053564.1"/>
</dbReference>
<name>A0A6M6JS90_9PSEU</name>
<protein>
    <submittedName>
        <fullName evidence="7">S8 family serine peptidase</fullName>
    </submittedName>
</protein>
<dbReference type="Gene3D" id="3.40.50.200">
    <property type="entry name" value="Peptidase S8/S53 domain"/>
    <property type="match status" value="1"/>
</dbReference>
<evidence type="ECO:0000256" key="1">
    <source>
        <dbReference type="ARBA" id="ARBA00011073"/>
    </source>
</evidence>
<evidence type="ECO:0000256" key="2">
    <source>
        <dbReference type="ARBA" id="ARBA00022670"/>
    </source>
</evidence>
<dbReference type="Proteomes" id="UP000505377">
    <property type="component" value="Chromosome"/>
</dbReference>
<keyword evidence="2" id="KW-0645">Protease</keyword>
<accession>A0A6M6JS90</accession>
<evidence type="ECO:0000256" key="3">
    <source>
        <dbReference type="ARBA" id="ARBA00022801"/>
    </source>
</evidence>
<dbReference type="KEGG" id="pbro:HOP40_34440"/>